<reference evidence="3 4" key="1">
    <citation type="journal article" date="2019" name="Sci. Rep.">
        <title>Orb-weaving spider Araneus ventricosus genome elucidates the spidroin gene catalogue.</title>
        <authorList>
            <person name="Kono N."/>
            <person name="Nakamura H."/>
            <person name="Ohtoshi R."/>
            <person name="Moran D.A.P."/>
            <person name="Shinohara A."/>
            <person name="Yoshida Y."/>
            <person name="Fujiwara M."/>
            <person name="Mori M."/>
            <person name="Tomita M."/>
            <person name="Arakawa K."/>
        </authorList>
    </citation>
    <scope>NUCLEOTIDE SEQUENCE [LARGE SCALE GENOMIC DNA]</scope>
</reference>
<comment type="caution">
    <text evidence="3">The sequence shown here is derived from an EMBL/GenBank/DDBJ whole genome shotgun (WGS) entry which is preliminary data.</text>
</comment>
<sequence length="126" mass="14522">MCRKLKDIPSDVRLSLEFLDDVLEEYAAEAEDASRRTERHLEDMPIDVRHSLEVLDDILTEYEGEEMKGDDAESASEDYRSLDDVPTAVRKSLEMLDSVIDEVEQEANAPRRPKLRDNGTQGRRNR</sequence>
<evidence type="ECO:0000256" key="2">
    <source>
        <dbReference type="SAM" id="MobiDB-lite"/>
    </source>
</evidence>
<feature type="region of interest" description="Disordered" evidence="2">
    <location>
        <begin position="101"/>
        <end position="126"/>
    </location>
</feature>
<evidence type="ECO:0000256" key="1">
    <source>
        <dbReference type="SAM" id="Coils"/>
    </source>
</evidence>
<dbReference type="EMBL" id="BGPR01000387">
    <property type="protein sequence ID" value="GBM17352.1"/>
    <property type="molecule type" value="Genomic_DNA"/>
</dbReference>
<evidence type="ECO:0000313" key="4">
    <source>
        <dbReference type="Proteomes" id="UP000499080"/>
    </source>
</evidence>
<feature type="compositionally biased region" description="Basic and acidic residues" evidence="2">
    <location>
        <begin position="65"/>
        <end position="83"/>
    </location>
</feature>
<proteinExistence type="predicted"/>
<feature type="coiled-coil region" evidence="1">
    <location>
        <begin position="16"/>
        <end position="43"/>
    </location>
</feature>
<dbReference type="AlphaFoldDB" id="A0A4Y2DKM6"/>
<feature type="region of interest" description="Disordered" evidence="2">
    <location>
        <begin position="64"/>
        <end position="83"/>
    </location>
</feature>
<evidence type="ECO:0000313" key="3">
    <source>
        <dbReference type="EMBL" id="GBM17352.1"/>
    </source>
</evidence>
<organism evidence="3 4">
    <name type="scientific">Araneus ventricosus</name>
    <name type="common">Orbweaver spider</name>
    <name type="synonym">Epeira ventricosa</name>
    <dbReference type="NCBI Taxonomy" id="182803"/>
    <lineage>
        <taxon>Eukaryota</taxon>
        <taxon>Metazoa</taxon>
        <taxon>Ecdysozoa</taxon>
        <taxon>Arthropoda</taxon>
        <taxon>Chelicerata</taxon>
        <taxon>Arachnida</taxon>
        <taxon>Araneae</taxon>
        <taxon>Araneomorphae</taxon>
        <taxon>Entelegynae</taxon>
        <taxon>Araneoidea</taxon>
        <taxon>Araneidae</taxon>
        <taxon>Araneus</taxon>
    </lineage>
</organism>
<name>A0A4Y2DKM6_ARAVE</name>
<dbReference type="OrthoDB" id="6431504at2759"/>
<keyword evidence="4" id="KW-1185">Reference proteome</keyword>
<gene>
    <name evidence="3" type="ORF">AVEN_13234_1</name>
</gene>
<dbReference type="Proteomes" id="UP000499080">
    <property type="component" value="Unassembled WGS sequence"/>
</dbReference>
<keyword evidence="1" id="KW-0175">Coiled coil</keyword>
<protein>
    <submittedName>
        <fullName evidence="3">Uncharacterized protein</fullName>
    </submittedName>
</protein>
<accession>A0A4Y2DKM6</accession>